<gene>
    <name evidence="3" type="ORF">PVAND_016231</name>
</gene>
<evidence type="ECO:0000313" key="4">
    <source>
        <dbReference type="Proteomes" id="UP001107558"/>
    </source>
</evidence>
<reference evidence="3" key="1">
    <citation type="submission" date="2021-03" db="EMBL/GenBank/DDBJ databases">
        <title>Chromosome level genome of the anhydrobiotic midge Polypedilum vanderplanki.</title>
        <authorList>
            <person name="Yoshida Y."/>
            <person name="Kikawada T."/>
            <person name="Gusev O."/>
        </authorList>
    </citation>
    <scope>NUCLEOTIDE SEQUENCE</scope>
    <source>
        <strain evidence="3">NIAS01</strain>
        <tissue evidence="3">Whole body or cell culture</tissue>
    </source>
</reference>
<proteinExistence type="predicted"/>
<feature type="coiled-coil region" evidence="1">
    <location>
        <begin position="255"/>
        <end position="332"/>
    </location>
</feature>
<feature type="chain" id="PRO_5039900391" evidence="2">
    <location>
        <begin position="19"/>
        <end position="336"/>
    </location>
</feature>
<dbReference type="EMBL" id="JADBJN010000004">
    <property type="protein sequence ID" value="KAG5668284.1"/>
    <property type="molecule type" value="Genomic_DNA"/>
</dbReference>
<feature type="signal peptide" evidence="2">
    <location>
        <begin position="1"/>
        <end position="18"/>
    </location>
</feature>
<dbReference type="InterPro" id="IPR032675">
    <property type="entry name" value="LRR_dom_sf"/>
</dbReference>
<evidence type="ECO:0000313" key="3">
    <source>
        <dbReference type="EMBL" id="KAG5668284.1"/>
    </source>
</evidence>
<dbReference type="SUPFAM" id="SSF52058">
    <property type="entry name" value="L domain-like"/>
    <property type="match status" value="1"/>
</dbReference>
<protein>
    <submittedName>
        <fullName evidence="3">Uncharacterized protein</fullName>
    </submittedName>
</protein>
<keyword evidence="2" id="KW-0732">Signal</keyword>
<dbReference type="Gene3D" id="3.80.10.10">
    <property type="entry name" value="Ribonuclease Inhibitor"/>
    <property type="match status" value="1"/>
</dbReference>
<dbReference type="Proteomes" id="UP001107558">
    <property type="component" value="Chromosome 4"/>
</dbReference>
<keyword evidence="4" id="KW-1185">Reference proteome</keyword>
<sequence>MNFKIFLLLFQIFKISSSFTINCNFQSINLTSIGNFYICQTRNIPTTSGTIITNITGTHENGKSNFDVEGIDIQGNLFLSFFPRGFGNFFPNIKAFMIHYTSITTLYGDELDEFPKLQYFIFGQSNLTTISSHLFEKTPNLVHIWFDWNTIEKVGHYLFTPLNISMLQDVSFFNNICINRWATSQVGINNLINELREKCPFDDEDLSTTTTLVSTTLETTTEDSKCKENVEEFVCELKDVITEVQEDITTLKFGLSQTNDELKKSNERSNELQIEFYQLRREMELKLSLKDKEIDDLRFELEMNKDEFRKANNALLLRMELLEEELKNISTNCGCN</sequence>
<evidence type="ECO:0000256" key="2">
    <source>
        <dbReference type="SAM" id="SignalP"/>
    </source>
</evidence>
<accession>A0A9J6BEH8</accession>
<name>A0A9J6BEH8_POLVA</name>
<evidence type="ECO:0000256" key="1">
    <source>
        <dbReference type="SAM" id="Coils"/>
    </source>
</evidence>
<dbReference type="AlphaFoldDB" id="A0A9J6BEH8"/>
<keyword evidence="1" id="KW-0175">Coiled coil</keyword>
<organism evidence="3 4">
    <name type="scientific">Polypedilum vanderplanki</name>
    <name type="common">Sleeping chironomid midge</name>
    <dbReference type="NCBI Taxonomy" id="319348"/>
    <lineage>
        <taxon>Eukaryota</taxon>
        <taxon>Metazoa</taxon>
        <taxon>Ecdysozoa</taxon>
        <taxon>Arthropoda</taxon>
        <taxon>Hexapoda</taxon>
        <taxon>Insecta</taxon>
        <taxon>Pterygota</taxon>
        <taxon>Neoptera</taxon>
        <taxon>Endopterygota</taxon>
        <taxon>Diptera</taxon>
        <taxon>Nematocera</taxon>
        <taxon>Chironomoidea</taxon>
        <taxon>Chironomidae</taxon>
        <taxon>Chironominae</taxon>
        <taxon>Polypedilum</taxon>
        <taxon>Polypedilum</taxon>
    </lineage>
</organism>
<comment type="caution">
    <text evidence="3">The sequence shown here is derived from an EMBL/GenBank/DDBJ whole genome shotgun (WGS) entry which is preliminary data.</text>
</comment>